<evidence type="ECO:0000256" key="3">
    <source>
        <dbReference type="SAM" id="SignalP"/>
    </source>
</evidence>
<dbReference type="Gene3D" id="2.130.10.10">
    <property type="entry name" value="YVTN repeat-like/Quinoprotein amine dehydrogenase"/>
    <property type="match status" value="2"/>
</dbReference>
<keyword evidence="2" id="KW-0378">Hydrolase</keyword>
<dbReference type="GO" id="GO:0016788">
    <property type="term" value="F:hydrolase activity, acting on ester bonds"/>
    <property type="evidence" value="ECO:0007669"/>
    <property type="project" value="InterPro"/>
</dbReference>
<dbReference type="Pfam" id="PF21783">
    <property type="entry name" value="YNCE"/>
    <property type="match status" value="1"/>
</dbReference>
<dbReference type="InterPro" id="IPR007312">
    <property type="entry name" value="Phosphoesterase"/>
</dbReference>
<dbReference type="NCBIfam" id="TIGR02276">
    <property type="entry name" value="beta_rpt_yvtn"/>
    <property type="match status" value="1"/>
</dbReference>
<protein>
    <submittedName>
        <fullName evidence="5">Phosphoesterase</fullName>
    </submittedName>
</protein>
<proteinExistence type="predicted"/>
<dbReference type="Proteomes" id="UP000265926">
    <property type="component" value="Unassembled WGS sequence"/>
</dbReference>
<dbReference type="InterPro" id="IPR011964">
    <property type="entry name" value="YVTN_b-propeller_repeat"/>
</dbReference>
<sequence length="888" mass="97496">MKFFVPSLLILFFAGLVLNGTAQTKKDRKQQAKHLSAFEQETLTDDHLPVLMPYNRWIDPAGEQLYFGDSNLENHALDCAASPDGKWVAVEGRYSVVIISTGKNKIVERITLKDLIGESVMNTFSGISWHNDELFVSASGRGKSYLIKAHWNGHKLKLVDKYSFDAVAPASSALPNELAVEKEKGSTVFYVALNGNNQLVKQNAETGAVLWTAATGVAPYGVVKAAGKIYVTNWGGAIPDENDKNVAGVPWGSAKVDPQTGATREGTVSVFNPETGTLISEIIVGLHPNDIITSPDERFVYVANANSDAVSVIDTKTDKVVETIPVKLGEEKNPYFGDSPNGLGITSDGKTLYVANGMDNALAVIELGKNASSASKPAESKIAGFIPTGAYPGGVCVLNDSYLYVPNIEAEGARISSVSEESGLKSYNSHRMMASVSVIPVPEKSQLAQYTEKVKTNNQFFRVALSKKLPRKNIAPVPVPARIGEPSVFKHVVYIIKENRTYDQILGDMQEGDGEPSLCNFGEEVTPNTHKICRDFLLLDNFHAAGKCSAEGHQWTDMAIVTDYVEKNVRAWFRSYPHVQTDALVYAPTGFIWDNARNHGKSVRIYGEACVPQFDKDASWTSIYNGFKNGEKFEFTNHTTIAPVEGILSENYPGYDSHKIPDVLRAKVFIDELNEYEKMEGDQWPELMVVALPNDHTGGTRPGLPTPRAMVADNDLALGQIIEAISNSRFWENTVVFVTEDDSQSGWDHVSAYRTVGLVVSPYTRLGATNHTNYNQVSMVRTIEQILGIPPMNIQDATAMPMFDCFATTPDNRSFASVPNKIQLDEMNPDLSKLSGTALHFAKKSMHPQFDRVDAGNDALFNRIIWSATMGDKPYPAKYSGKDDDDDD</sequence>
<dbReference type="InterPro" id="IPR051200">
    <property type="entry name" value="Host-pathogen_enzymatic-act"/>
</dbReference>
<dbReference type="AlphaFoldDB" id="A0A399T4J4"/>
<dbReference type="RefSeq" id="WP_119436993.1">
    <property type="nucleotide sequence ID" value="NZ_QWGR01000003.1"/>
</dbReference>
<dbReference type="InterPro" id="IPR015943">
    <property type="entry name" value="WD40/YVTN_repeat-like_dom_sf"/>
</dbReference>
<dbReference type="InterPro" id="IPR048433">
    <property type="entry name" value="YNCE-like_beta-prop"/>
</dbReference>
<dbReference type="InterPro" id="IPR011045">
    <property type="entry name" value="N2O_reductase_N"/>
</dbReference>
<keyword evidence="1 3" id="KW-0732">Signal</keyword>
<dbReference type="OrthoDB" id="9777768at2"/>
<dbReference type="Pfam" id="PF04185">
    <property type="entry name" value="Phosphoesterase"/>
    <property type="match status" value="1"/>
</dbReference>
<evidence type="ECO:0000313" key="6">
    <source>
        <dbReference type="Proteomes" id="UP000265926"/>
    </source>
</evidence>
<evidence type="ECO:0000313" key="5">
    <source>
        <dbReference type="EMBL" id="RIJ49107.1"/>
    </source>
</evidence>
<dbReference type="Gene3D" id="3.40.720.10">
    <property type="entry name" value="Alkaline Phosphatase, subunit A"/>
    <property type="match status" value="1"/>
</dbReference>
<dbReference type="InterPro" id="IPR017850">
    <property type="entry name" value="Alkaline_phosphatase_core_sf"/>
</dbReference>
<dbReference type="SUPFAM" id="SSF53649">
    <property type="entry name" value="Alkaline phosphatase-like"/>
    <property type="match status" value="1"/>
</dbReference>
<dbReference type="PANTHER" id="PTHR47197:SF3">
    <property type="entry name" value="DIHYDRO-HEME D1 DEHYDROGENASE"/>
    <property type="match status" value="1"/>
</dbReference>
<organism evidence="5 6">
    <name type="scientific">Maribellus luteus</name>
    <dbReference type="NCBI Taxonomy" id="2305463"/>
    <lineage>
        <taxon>Bacteria</taxon>
        <taxon>Pseudomonadati</taxon>
        <taxon>Bacteroidota</taxon>
        <taxon>Bacteroidia</taxon>
        <taxon>Marinilabiliales</taxon>
        <taxon>Prolixibacteraceae</taxon>
        <taxon>Maribellus</taxon>
    </lineage>
</organism>
<feature type="signal peptide" evidence="3">
    <location>
        <begin position="1"/>
        <end position="22"/>
    </location>
</feature>
<gene>
    <name evidence="5" type="ORF">D1614_05960</name>
</gene>
<feature type="chain" id="PRO_5017182875" evidence="3">
    <location>
        <begin position="23"/>
        <end position="888"/>
    </location>
</feature>
<evidence type="ECO:0000256" key="1">
    <source>
        <dbReference type="ARBA" id="ARBA00022729"/>
    </source>
</evidence>
<evidence type="ECO:0000259" key="4">
    <source>
        <dbReference type="Pfam" id="PF21783"/>
    </source>
</evidence>
<evidence type="ECO:0000256" key="2">
    <source>
        <dbReference type="ARBA" id="ARBA00022801"/>
    </source>
</evidence>
<reference evidence="5 6" key="1">
    <citation type="submission" date="2018-08" db="EMBL/GenBank/DDBJ databases">
        <title>Pallidiluteibacterium maritimus gen. nov., sp. nov., isolated from coastal sediment.</title>
        <authorList>
            <person name="Zhou L.Y."/>
        </authorList>
    </citation>
    <scope>NUCLEOTIDE SEQUENCE [LARGE SCALE GENOMIC DNA]</scope>
    <source>
        <strain evidence="5 6">XSD2</strain>
    </source>
</reference>
<name>A0A399T4J4_9BACT</name>
<feature type="domain" description="YNCE-like beta-propeller" evidence="4">
    <location>
        <begin position="265"/>
        <end position="324"/>
    </location>
</feature>
<keyword evidence="6" id="KW-1185">Reference proteome</keyword>
<accession>A0A399T4J4</accession>
<dbReference type="EMBL" id="QWGR01000003">
    <property type="protein sequence ID" value="RIJ49107.1"/>
    <property type="molecule type" value="Genomic_DNA"/>
</dbReference>
<comment type="caution">
    <text evidence="5">The sequence shown here is derived from an EMBL/GenBank/DDBJ whole genome shotgun (WGS) entry which is preliminary data.</text>
</comment>
<dbReference type="PANTHER" id="PTHR47197">
    <property type="entry name" value="PROTEIN NIRF"/>
    <property type="match status" value="1"/>
</dbReference>
<dbReference type="SUPFAM" id="SSF63829">
    <property type="entry name" value="Calcium-dependent phosphotriesterase"/>
    <property type="match status" value="1"/>
</dbReference>
<dbReference type="SUPFAM" id="SSF50974">
    <property type="entry name" value="Nitrous oxide reductase, N-terminal domain"/>
    <property type="match status" value="1"/>
</dbReference>